<feature type="domain" description="Glycosyl transferase family 28 C-terminal" evidence="7">
    <location>
        <begin position="205"/>
        <end position="345"/>
    </location>
</feature>
<evidence type="ECO:0000256" key="5">
    <source>
        <dbReference type="SAM" id="MobiDB-lite"/>
    </source>
</evidence>
<organism evidence="10 11">
    <name type="scientific">Amycolatopsis silviterrae</name>
    <dbReference type="NCBI Taxonomy" id="1656914"/>
    <lineage>
        <taxon>Bacteria</taxon>
        <taxon>Bacillati</taxon>
        <taxon>Actinomycetota</taxon>
        <taxon>Actinomycetes</taxon>
        <taxon>Pseudonocardiales</taxon>
        <taxon>Pseudonocardiaceae</taxon>
        <taxon>Amycolatopsis</taxon>
    </lineage>
</organism>
<comment type="subcellular location">
    <subcellularLocation>
        <location evidence="1">Membrane</location>
    </subcellularLocation>
</comment>
<evidence type="ECO:0000259" key="6">
    <source>
        <dbReference type="Pfam" id="PF03007"/>
    </source>
</evidence>
<dbReference type="InterPro" id="IPR009721">
    <property type="entry name" value="O-acyltransferase_WSD1_C"/>
</dbReference>
<evidence type="ECO:0000313" key="11">
    <source>
        <dbReference type="Proteomes" id="UP001597483"/>
    </source>
</evidence>
<protein>
    <submittedName>
        <fullName evidence="10">WS/DGAT domain-containing protein</fullName>
    </submittedName>
</protein>
<dbReference type="Gene3D" id="3.40.50.2000">
    <property type="entry name" value="Glycogen Phosphorylase B"/>
    <property type="match status" value="1"/>
</dbReference>
<dbReference type="Pfam" id="PF06925">
    <property type="entry name" value="MGDG_synth"/>
    <property type="match status" value="1"/>
</dbReference>
<evidence type="ECO:0000259" key="8">
    <source>
        <dbReference type="Pfam" id="PF06925"/>
    </source>
</evidence>
<dbReference type="InterPro" id="IPR004255">
    <property type="entry name" value="O-acyltransferase_WSD1_N"/>
</dbReference>
<dbReference type="InterPro" id="IPR050519">
    <property type="entry name" value="Glycosyltransf_28_UgtP"/>
</dbReference>
<keyword evidence="3" id="KW-0328">Glycosyltransferase</keyword>
<name>A0ABW5HJC9_9PSEU</name>
<evidence type="ECO:0000259" key="9">
    <source>
        <dbReference type="Pfam" id="PF06974"/>
    </source>
</evidence>
<evidence type="ECO:0000259" key="7">
    <source>
        <dbReference type="Pfam" id="PF04101"/>
    </source>
</evidence>
<feature type="domain" description="Diacylglycerol glucosyltransferase N-terminal" evidence="8">
    <location>
        <begin position="14"/>
        <end position="161"/>
    </location>
</feature>
<evidence type="ECO:0000313" key="10">
    <source>
        <dbReference type="EMBL" id="MFD2473247.1"/>
    </source>
</evidence>
<feature type="region of interest" description="Disordered" evidence="5">
    <location>
        <begin position="613"/>
        <end position="635"/>
    </location>
</feature>
<dbReference type="PANTHER" id="PTHR43025">
    <property type="entry name" value="MONOGALACTOSYLDIACYLGLYCEROL SYNTHASE"/>
    <property type="match status" value="1"/>
</dbReference>
<gene>
    <name evidence="10" type="ORF">ACFSVL_38010</name>
</gene>
<keyword evidence="11" id="KW-1185">Reference proteome</keyword>
<feature type="domain" description="O-acyltransferase WSD1 C-terminal" evidence="9">
    <location>
        <begin position="825"/>
        <end position="966"/>
    </location>
</feature>
<dbReference type="Pfam" id="PF03007">
    <property type="entry name" value="WS_DGAT_cat"/>
    <property type="match status" value="1"/>
</dbReference>
<accession>A0ABW5HJC9</accession>
<dbReference type="Pfam" id="PF06974">
    <property type="entry name" value="WS_DGAT_C"/>
    <property type="match status" value="1"/>
</dbReference>
<reference evidence="11" key="1">
    <citation type="journal article" date="2019" name="Int. J. Syst. Evol. Microbiol.">
        <title>The Global Catalogue of Microorganisms (GCM) 10K type strain sequencing project: providing services to taxonomists for standard genome sequencing and annotation.</title>
        <authorList>
            <consortium name="The Broad Institute Genomics Platform"/>
            <consortium name="The Broad Institute Genome Sequencing Center for Infectious Disease"/>
            <person name="Wu L."/>
            <person name="Ma J."/>
        </authorList>
    </citation>
    <scope>NUCLEOTIDE SEQUENCE [LARGE SCALE GENOMIC DNA]</scope>
    <source>
        <strain evidence="11">CGMCC 4.7641</strain>
    </source>
</reference>
<dbReference type="Pfam" id="PF04101">
    <property type="entry name" value="Glyco_tran_28_C"/>
    <property type="match status" value="1"/>
</dbReference>
<dbReference type="SUPFAM" id="SSF53756">
    <property type="entry name" value="UDP-Glycosyltransferase/glycogen phosphorylase"/>
    <property type="match status" value="1"/>
</dbReference>
<evidence type="ECO:0000256" key="2">
    <source>
        <dbReference type="ARBA" id="ARBA00006962"/>
    </source>
</evidence>
<dbReference type="InterPro" id="IPR009695">
    <property type="entry name" value="Diacylglyc_glucosyltr_N"/>
</dbReference>
<comment type="caution">
    <text evidence="10">The sequence shown here is derived from an EMBL/GenBank/DDBJ whole genome shotgun (WGS) entry which is preliminary data.</text>
</comment>
<evidence type="ECO:0000256" key="4">
    <source>
        <dbReference type="ARBA" id="ARBA00022679"/>
    </source>
</evidence>
<dbReference type="Proteomes" id="UP001597483">
    <property type="component" value="Unassembled WGS sequence"/>
</dbReference>
<feature type="region of interest" description="Disordered" evidence="5">
    <location>
        <begin position="675"/>
        <end position="701"/>
    </location>
</feature>
<feature type="domain" description="O-acyltransferase WSD1-like N-terminal" evidence="6">
    <location>
        <begin position="374"/>
        <end position="516"/>
    </location>
</feature>
<dbReference type="EMBL" id="JBHUKS010000030">
    <property type="protein sequence ID" value="MFD2473247.1"/>
    <property type="molecule type" value="Genomic_DNA"/>
</dbReference>
<dbReference type="RefSeq" id="WP_378311574.1">
    <property type="nucleotide sequence ID" value="NZ_JBHUKS010000030.1"/>
</dbReference>
<evidence type="ECO:0000256" key="3">
    <source>
        <dbReference type="ARBA" id="ARBA00022676"/>
    </source>
</evidence>
<sequence length="968" mass="101095">MRVLIVSANMGQGHNATGRALEDAVRERWPDATVSWLNALERLGPGFEGLFQRIYVANVESVPWLYEFFYGAIWRLPWFAAASRWFTAAWCGRRLAKPVAEFAPDLVLSTYPMGTAGLAWLRRKGKLAVPLGAWVSDFAPHPFWVYGAADLTMVMHDVAVEPALRSSPSAHVGVSAPPVRAVFRPGDQAAARQELGLPPDAFVPLVSCGSLGFGEIETTVRELLAADPVVAPIAICGRNEAAAARLRALDEPRLHVVGWTDRPELYTLAADVVVTNAGGATSLEALACGRPVLMHHPIAAHGKANARLMAAAGLALVSTKDGELAAAVRGLLAEPDRLKTLAEAVARHCETATPLGTALESLASSPLNPPTQRLRPEDALFVHVATPEVPQQVGAVLLFDPKADGTPVTHADAEHLLAATPGLRTRLLPGSRLWRARWQEDPGRTSADVLTSVRVGPDAPLDAALTREMDGFFSEPVSPEHPVRARLVTGIEGEQGALLIALHHAASDGIAVISALVGQARGKEPLEPVAVPRRRGRWAGWLAGWRGRPNATLGALNAPNATLGASDAPNATLGASDAPNATLGASSAPNATLGALNAPNAALGASDAPNATLGASGAPNATLGRNGSGPERRVERSGLAGLVAPGRAGFAGLVTPVREAFARVAGPVWHGLERPAETAGGSSVAGPARAKPGSGAGSRLARGVWAGVVPRSGAAGSERPKSGSGSTTRAADLARGVWTLARAGAAPRVRWDKRIDGPQRHFARAHLSAPEVRAAARRVGVPTTNLVLALVAEALHRELGDAAPDQLRVLIPMSVRDTGTFRQLGNHTGAASVDLPTAAMSLPERVRATDRMLSEQVGRGAPRAGNAVVRVLGVLPPALHRRAAKLVYRGTWFSVIASVLPGARSPVVLNGALVRTVYPVLSLAPGVPVAVGIMTWADRFTVCITVPSGQDDRGDRLAAAVVEAFGRV</sequence>
<dbReference type="Gene3D" id="3.30.559.10">
    <property type="entry name" value="Chloramphenicol acetyltransferase-like domain"/>
    <property type="match status" value="1"/>
</dbReference>
<keyword evidence="4" id="KW-0808">Transferase</keyword>
<dbReference type="PANTHER" id="PTHR43025:SF3">
    <property type="entry name" value="MONOGALACTOSYLDIACYLGLYCEROL SYNTHASE 1, CHLOROPLASTIC"/>
    <property type="match status" value="1"/>
</dbReference>
<feature type="region of interest" description="Disordered" evidence="5">
    <location>
        <begin position="711"/>
        <end position="730"/>
    </location>
</feature>
<dbReference type="InterPro" id="IPR007235">
    <property type="entry name" value="Glyco_trans_28_C"/>
</dbReference>
<comment type="similarity">
    <text evidence="2">Belongs to the glycosyltransferase 28 family.</text>
</comment>
<dbReference type="InterPro" id="IPR023213">
    <property type="entry name" value="CAT-like_dom_sf"/>
</dbReference>
<evidence type="ECO:0000256" key="1">
    <source>
        <dbReference type="ARBA" id="ARBA00004370"/>
    </source>
</evidence>
<proteinExistence type="inferred from homology"/>